<name>A0AAV6K485_9ERIC</name>
<accession>A0AAV6K485</accession>
<dbReference type="AlphaFoldDB" id="A0AAV6K485"/>
<reference evidence="1" key="1">
    <citation type="submission" date="2020-08" db="EMBL/GenBank/DDBJ databases">
        <title>Plant Genome Project.</title>
        <authorList>
            <person name="Zhang R.-G."/>
        </authorList>
    </citation>
    <scope>NUCLEOTIDE SEQUENCE</scope>
    <source>
        <strain evidence="1">WSP0</strain>
        <tissue evidence="1">Leaf</tissue>
    </source>
</reference>
<keyword evidence="2" id="KW-1185">Reference proteome</keyword>
<organism evidence="1 2">
    <name type="scientific">Rhododendron griersonianum</name>
    <dbReference type="NCBI Taxonomy" id="479676"/>
    <lineage>
        <taxon>Eukaryota</taxon>
        <taxon>Viridiplantae</taxon>
        <taxon>Streptophyta</taxon>
        <taxon>Embryophyta</taxon>
        <taxon>Tracheophyta</taxon>
        <taxon>Spermatophyta</taxon>
        <taxon>Magnoliopsida</taxon>
        <taxon>eudicotyledons</taxon>
        <taxon>Gunneridae</taxon>
        <taxon>Pentapetalae</taxon>
        <taxon>asterids</taxon>
        <taxon>Ericales</taxon>
        <taxon>Ericaceae</taxon>
        <taxon>Ericoideae</taxon>
        <taxon>Rhodoreae</taxon>
        <taxon>Rhododendron</taxon>
    </lineage>
</organism>
<dbReference type="Proteomes" id="UP000823749">
    <property type="component" value="Chromosome 5"/>
</dbReference>
<sequence>MAVRSVFLGMSGFLVHQNPCLIYGAPSGIKDFKVRESSSRWHKSLIEVLFLPKVVSRILAIHAPRVKIGYVIMYWTLSKHGDFLVKSAYFLAVMAGGLWSQPSMRIMRYDSGSTNFVLIDEIDLVSNSSFDFSGVQVRTSQHMGRRKEEIMELGNLGTDSLGNLYGLWAEDEFNRGFQLDYIFDWTILEYQQSQIAAPPSRALGPGTGRSSRRPPLVANAQRLSGEKEGRLPGLSLVDYESALKGIESLHFDDKERFR</sequence>
<evidence type="ECO:0000313" key="2">
    <source>
        <dbReference type="Proteomes" id="UP000823749"/>
    </source>
</evidence>
<protein>
    <submittedName>
        <fullName evidence="1">Uncharacterized protein</fullName>
    </submittedName>
</protein>
<comment type="caution">
    <text evidence="1">The sequence shown here is derived from an EMBL/GenBank/DDBJ whole genome shotgun (WGS) entry which is preliminary data.</text>
</comment>
<evidence type="ECO:0000313" key="1">
    <source>
        <dbReference type="EMBL" id="KAG5547172.1"/>
    </source>
</evidence>
<dbReference type="EMBL" id="JACTNZ010000005">
    <property type="protein sequence ID" value="KAG5547172.1"/>
    <property type="molecule type" value="Genomic_DNA"/>
</dbReference>
<gene>
    <name evidence="1" type="ORF">RHGRI_012999</name>
</gene>
<proteinExistence type="predicted"/>